<name>A0A370B170_9ACTN</name>
<gene>
    <name evidence="13" type="ORF">DVH02_24560</name>
</gene>
<comment type="caution">
    <text evidence="13">The sequence shown here is derived from an EMBL/GenBank/DDBJ whole genome shotgun (WGS) entry which is preliminary data.</text>
</comment>
<comment type="subcellular location">
    <subcellularLocation>
        <location evidence="1">Cytoplasm</location>
    </subcellularLocation>
</comment>
<keyword evidence="5" id="KW-0963">Cytoplasm</keyword>
<dbReference type="GO" id="GO:0005737">
    <property type="term" value="C:cytoplasm"/>
    <property type="evidence" value="ECO:0007669"/>
    <property type="project" value="UniProtKB-SubCell"/>
</dbReference>
<keyword evidence="7 13" id="KW-0808">Transferase</keyword>
<dbReference type="OrthoDB" id="5143400at2"/>
<evidence type="ECO:0000256" key="11">
    <source>
        <dbReference type="ARBA" id="ARBA00031350"/>
    </source>
</evidence>
<feature type="compositionally biased region" description="Acidic residues" evidence="12">
    <location>
        <begin position="64"/>
        <end position="81"/>
    </location>
</feature>
<evidence type="ECO:0000313" key="14">
    <source>
        <dbReference type="Proteomes" id="UP000253741"/>
    </source>
</evidence>
<dbReference type="EMBL" id="QQNA01000211">
    <property type="protein sequence ID" value="RDG35570.1"/>
    <property type="molecule type" value="Genomic_DNA"/>
</dbReference>
<evidence type="ECO:0000256" key="7">
    <source>
        <dbReference type="ARBA" id="ARBA00022679"/>
    </source>
</evidence>
<dbReference type="RefSeq" id="WP_114626013.1">
    <property type="nucleotide sequence ID" value="NZ_QQNA01000211.1"/>
</dbReference>
<dbReference type="PANTHER" id="PTHR11579:SF0">
    <property type="entry name" value="PROTEIN-L-ISOASPARTATE(D-ASPARTATE) O-METHYLTRANSFERASE"/>
    <property type="match status" value="1"/>
</dbReference>
<dbReference type="Gene3D" id="3.40.50.150">
    <property type="entry name" value="Vaccinia Virus protein VP39"/>
    <property type="match status" value="1"/>
</dbReference>
<evidence type="ECO:0000256" key="4">
    <source>
        <dbReference type="ARBA" id="ARBA00013346"/>
    </source>
</evidence>
<evidence type="ECO:0000256" key="2">
    <source>
        <dbReference type="ARBA" id="ARBA00005369"/>
    </source>
</evidence>
<accession>A0A370B170</accession>
<evidence type="ECO:0000256" key="1">
    <source>
        <dbReference type="ARBA" id="ARBA00004496"/>
    </source>
</evidence>
<dbReference type="CDD" id="cd02440">
    <property type="entry name" value="AdoMet_MTases"/>
    <property type="match status" value="1"/>
</dbReference>
<evidence type="ECO:0000256" key="9">
    <source>
        <dbReference type="ARBA" id="ARBA00030757"/>
    </source>
</evidence>
<dbReference type="PANTHER" id="PTHR11579">
    <property type="entry name" value="PROTEIN-L-ISOASPARTATE O-METHYLTRANSFERASE"/>
    <property type="match status" value="1"/>
</dbReference>
<evidence type="ECO:0000256" key="8">
    <source>
        <dbReference type="ARBA" id="ARBA00022691"/>
    </source>
</evidence>
<evidence type="ECO:0000256" key="10">
    <source>
        <dbReference type="ARBA" id="ARBA00031323"/>
    </source>
</evidence>
<dbReference type="Pfam" id="PF01135">
    <property type="entry name" value="PCMT"/>
    <property type="match status" value="1"/>
</dbReference>
<dbReference type="InterPro" id="IPR000682">
    <property type="entry name" value="PCMT"/>
</dbReference>
<keyword evidence="8" id="KW-0949">S-adenosyl-L-methionine</keyword>
<dbReference type="GO" id="GO:0004719">
    <property type="term" value="F:protein-L-isoaspartate (D-aspartate) O-methyltransferase activity"/>
    <property type="evidence" value="ECO:0007669"/>
    <property type="project" value="UniProtKB-EC"/>
</dbReference>
<sequence>MRQEGSPAVLARQLARAGHLAPAWRGPFARVDRKLFLPDRVWIRDVGGEYGEYGEEGTNGEGGVDGEEGANGEGGVDDEEGMDGVHGYRAVDRATDPAGWHALAYEDRALVTQVEASPADGNTARVPSSSASMPRVVARMLDALAVTDGTTVLEIGTGTGYNAALLSERLGDRNVVTVEVDARIADTARANLKDAGHTPTVVTGDGSLGCPTYAPYDRIIVTCALHTVPYPLVEQTAPGGALVLPWGTGLYNGVLLRLTASGDGTASGPVIGDSAFMWNRYETPHRDVMATVRARPRSTGATATTLDPRHVFGHEDAAFTAGVLVPDCRYSVGHGPGGEFTLWLADHATGSWASVDYVPDGRPAHGLQQHGPRALWHEVEAAYAWWQEAGSPERTRYGLTVTPAGQHLWLDAPDARVRRRT</sequence>
<evidence type="ECO:0000256" key="12">
    <source>
        <dbReference type="SAM" id="MobiDB-lite"/>
    </source>
</evidence>
<dbReference type="InterPro" id="IPR029063">
    <property type="entry name" value="SAM-dependent_MTases_sf"/>
</dbReference>
<dbReference type="GO" id="GO:0032259">
    <property type="term" value="P:methylation"/>
    <property type="evidence" value="ECO:0007669"/>
    <property type="project" value="UniProtKB-KW"/>
</dbReference>
<dbReference type="SUPFAM" id="SSF53335">
    <property type="entry name" value="S-adenosyl-L-methionine-dependent methyltransferases"/>
    <property type="match status" value="1"/>
</dbReference>
<proteinExistence type="inferred from homology"/>
<comment type="similarity">
    <text evidence="2">Belongs to the methyltransferase superfamily. L-isoaspartyl/D-aspartyl protein methyltransferase family.</text>
</comment>
<protein>
    <recommendedName>
        <fullName evidence="4">Protein-L-isoaspartate O-methyltransferase</fullName>
        <ecNumber evidence="3">2.1.1.77</ecNumber>
    </recommendedName>
    <alternativeName>
        <fullName evidence="11">L-isoaspartyl protein carboxyl methyltransferase</fullName>
    </alternativeName>
    <alternativeName>
        <fullName evidence="9">Protein L-isoaspartyl methyltransferase</fullName>
    </alternativeName>
    <alternativeName>
        <fullName evidence="10">Protein-beta-aspartate methyltransferase</fullName>
    </alternativeName>
</protein>
<keyword evidence="14" id="KW-1185">Reference proteome</keyword>
<feature type="region of interest" description="Disordered" evidence="12">
    <location>
        <begin position="50"/>
        <end position="81"/>
    </location>
</feature>
<evidence type="ECO:0000313" key="13">
    <source>
        <dbReference type="EMBL" id="RDG35570.1"/>
    </source>
</evidence>
<dbReference type="EC" id="2.1.1.77" evidence="3"/>
<organism evidence="13 14">
    <name type="scientific">Streptomyces corynorhini</name>
    <dbReference type="NCBI Taxonomy" id="2282652"/>
    <lineage>
        <taxon>Bacteria</taxon>
        <taxon>Bacillati</taxon>
        <taxon>Actinomycetota</taxon>
        <taxon>Actinomycetes</taxon>
        <taxon>Kitasatosporales</taxon>
        <taxon>Streptomycetaceae</taxon>
        <taxon>Streptomyces</taxon>
    </lineage>
</organism>
<evidence type="ECO:0000256" key="5">
    <source>
        <dbReference type="ARBA" id="ARBA00022490"/>
    </source>
</evidence>
<reference evidence="13 14" key="1">
    <citation type="submission" date="2018-07" db="EMBL/GenBank/DDBJ databases">
        <title>Streptomyces species from bats.</title>
        <authorList>
            <person name="Dunlap C."/>
        </authorList>
    </citation>
    <scope>NUCLEOTIDE SEQUENCE [LARGE SCALE GENOMIC DNA]</scope>
    <source>
        <strain evidence="13 14">AC230</strain>
    </source>
</reference>
<evidence type="ECO:0000256" key="3">
    <source>
        <dbReference type="ARBA" id="ARBA00011890"/>
    </source>
</evidence>
<keyword evidence="6 13" id="KW-0489">Methyltransferase</keyword>
<evidence type="ECO:0000256" key="6">
    <source>
        <dbReference type="ARBA" id="ARBA00022603"/>
    </source>
</evidence>
<dbReference type="Proteomes" id="UP000253741">
    <property type="component" value="Unassembled WGS sequence"/>
</dbReference>
<dbReference type="AlphaFoldDB" id="A0A370B170"/>